<dbReference type="Pfam" id="PF05615">
    <property type="entry name" value="THOC7"/>
    <property type="match status" value="1"/>
</dbReference>
<comment type="subcellular location">
    <subcellularLocation>
        <location evidence="1">Nucleus</location>
    </subcellularLocation>
</comment>
<dbReference type="GO" id="GO:0006406">
    <property type="term" value="P:mRNA export from nucleus"/>
    <property type="evidence" value="ECO:0007669"/>
    <property type="project" value="TreeGrafter"/>
</dbReference>
<reference evidence="7 8" key="1">
    <citation type="submission" date="2016-08" db="EMBL/GenBank/DDBJ databases">
        <title>Genomes of anaerobic fungi encode conserved fungal cellulosomes for biomass hydrolysis.</title>
        <authorList>
            <consortium name="DOE Joint Genome Institute"/>
            <person name="Haitjema C.H."/>
            <person name="Gilmore S.P."/>
            <person name="Henske J.K."/>
            <person name="Solomon K.V."/>
            <person name="De Groot R."/>
            <person name="Kuo A."/>
            <person name="Mondo S.J."/>
            <person name="Salamov A.A."/>
            <person name="Labutti K."/>
            <person name="Zhao Z."/>
            <person name="Chiniquy J."/>
            <person name="Barry K."/>
            <person name="Brewer H.M."/>
            <person name="Purvine S.O."/>
            <person name="Wright A.T."/>
            <person name="Boxma B."/>
            <person name="Van Alen T."/>
            <person name="Hackstein J.H."/>
            <person name="Baker S.E."/>
            <person name="Grigoriev I.V."/>
            <person name="O'Malley M.A."/>
        </authorList>
    </citation>
    <scope>NUCLEOTIDE SEQUENCE [LARGE SCALE GENOMIC DNA]</scope>
    <source>
        <strain evidence="8">finn</strain>
    </source>
</reference>
<dbReference type="InterPro" id="IPR008501">
    <property type="entry name" value="THOC7/Mft1"/>
</dbReference>
<name>A0A1Y1VLZ3_9FUNG</name>
<keyword evidence="4" id="KW-0539">Nucleus</keyword>
<dbReference type="PANTHER" id="PTHR23405">
    <property type="entry name" value="MAINTENANCE OF KILLER 16 MAK16 PROTEIN-RELATED"/>
    <property type="match status" value="1"/>
</dbReference>
<evidence type="ECO:0000256" key="2">
    <source>
        <dbReference type="ARBA" id="ARBA00006482"/>
    </source>
</evidence>
<protein>
    <submittedName>
        <fullName evidence="7">DUF783-domain-containing protein</fullName>
    </submittedName>
</protein>
<dbReference type="GO" id="GO:0006397">
    <property type="term" value="P:mRNA processing"/>
    <property type="evidence" value="ECO:0007669"/>
    <property type="project" value="InterPro"/>
</dbReference>
<evidence type="ECO:0000256" key="3">
    <source>
        <dbReference type="ARBA" id="ARBA00023054"/>
    </source>
</evidence>
<dbReference type="EMBL" id="MCFH01000002">
    <property type="protein sequence ID" value="ORX59947.1"/>
    <property type="molecule type" value="Genomic_DNA"/>
</dbReference>
<feature type="coiled-coil region" evidence="5">
    <location>
        <begin position="79"/>
        <end position="153"/>
    </location>
</feature>
<evidence type="ECO:0000256" key="4">
    <source>
        <dbReference type="ARBA" id="ARBA00023242"/>
    </source>
</evidence>
<dbReference type="AlphaFoldDB" id="A0A1Y1VLZ3"/>
<dbReference type="OrthoDB" id="205166at2759"/>
<comment type="caution">
    <text evidence="7">The sequence shown here is derived from an EMBL/GenBank/DDBJ whole genome shotgun (WGS) entry which is preliminary data.</text>
</comment>
<evidence type="ECO:0000313" key="8">
    <source>
        <dbReference type="Proteomes" id="UP000193719"/>
    </source>
</evidence>
<feature type="compositionally biased region" description="Acidic residues" evidence="6">
    <location>
        <begin position="195"/>
        <end position="212"/>
    </location>
</feature>
<reference evidence="7 8" key="2">
    <citation type="submission" date="2016-08" db="EMBL/GenBank/DDBJ databases">
        <title>Pervasive Adenine N6-methylation of Active Genes in Fungi.</title>
        <authorList>
            <consortium name="DOE Joint Genome Institute"/>
            <person name="Mondo S.J."/>
            <person name="Dannebaum R.O."/>
            <person name="Kuo R.C."/>
            <person name="Labutti K."/>
            <person name="Haridas S."/>
            <person name="Kuo A."/>
            <person name="Salamov A."/>
            <person name="Ahrendt S.R."/>
            <person name="Lipzen A."/>
            <person name="Sullivan W."/>
            <person name="Andreopoulos W.B."/>
            <person name="Clum A."/>
            <person name="Lindquist E."/>
            <person name="Daum C."/>
            <person name="Ramamoorthy G.K."/>
            <person name="Gryganskyi A."/>
            <person name="Culley D."/>
            <person name="Magnuson J.K."/>
            <person name="James T.Y."/>
            <person name="O'Malley M.A."/>
            <person name="Stajich J.E."/>
            <person name="Spatafora J.W."/>
            <person name="Visel A."/>
            <person name="Grigoriev I.V."/>
        </authorList>
    </citation>
    <scope>NUCLEOTIDE SEQUENCE [LARGE SCALE GENOMIC DNA]</scope>
    <source>
        <strain evidence="8">finn</strain>
    </source>
</reference>
<dbReference type="GO" id="GO:0000445">
    <property type="term" value="C:THO complex part of transcription export complex"/>
    <property type="evidence" value="ECO:0007669"/>
    <property type="project" value="InterPro"/>
</dbReference>
<dbReference type="STRING" id="1754191.A0A1Y1VLZ3"/>
<evidence type="ECO:0000256" key="1">
    <source>
        <dbReference type="ARBA" id="ARBA00004123"/>
    </source>
</evidence>
<keyword evidence="3 5" id="KW-0175">Coiled coil</keyword>
<gene>
    <name evidence="7" type="ORF">BCR36DRAFT_579397</name>
</gene>
<evidence type="ECO:0000256" key="6">
    <source>
        <dbReference type="SAM" id="MobiDB-lite"/>
    </source>
</evidence>
<comment type="similarity">
    <text evidence="2">Belongs to the THOC7 family.</text>
</comment>
<accession>A0A1Y1VLZ3</accession>
<dbReference type="Proteomes" id="UP000193719">
    <property type="component" value="Unassembled WGS sequence"/>
</dbReference>
<dbReference type="PANTHER" id="PTHR23405:SF5">
    <property type="entry name" value="THO COMPLEX SUBUNIT 7 HOMOLOG"/>
    <property type="match status" value="1"/>
</dbReference>
<feature type="region of interest" description="Disordered" evidence="6">
    <location>
        <begin position="195"/>
        <end position="228"/>
    </location>
</feature>
<evidence type="ECO:0000256" key="5">
    <source>
        <dbReference type="SAM" id="Coils"/>
    </source>
</evidence>
<sequence length="228" mass="27621">MDEEQNIRNRLAIEERPLKRIIKKFNTLISQYKSASREEWNTSLESLLIMIETLEINLHRSKQIYEMNNKEVKEYMEKTKNIQQRIIQGKAEIEELKRQLDQSKEERKNKLEYDEMARNINKYSSRSQIQKHMDSLNKQIEMLEKEHMYYEETINLRKKQFHTLLVSADEILYSIKQNREGKKYEWIKALDELTEDITQDDETDTDDEEDKEDGILEDKVYIDQMDES</sequence>
<keyword evidence="8" id="KW-1185">Reference proteome</keyword>
<proteinExistence type="inferred from homology"/>
<organism evidence="7 8">
    <name type="scientific">Piromyces finnis</name>
    <dbReference type="NCBI Taxonomy" id="1754191"/>
    <lineage>
        <taxon>Eukaryota</taxon>
        <taxon>Fungi</taxon>
        <taxon>Fungi incertae sedis</taxon>
        <taxon>Chytridiomycota</taxon>
        <taxon>Chytridiomycota incertae sedis</taxon>
        <taxon>Neocallimastigomycetes</taxon>
        <taxon>Neocallimastigales</taxon>
        <taxon>Neocallimastigaceae</taxon>
        <taxon>Piromyces</taxon>
    </lineage>
</organism>
<evidence type="ECO:0000313" key="7">
    <source>
        <dbReference type="EMBL" id="ORX59947.1"/>
    </source>
</evidence>